<feature type="binding site" evidence="10">
    <location>
        <position position="117"/>
    </location>
    <ligand>
        <name>ATP</name>
        <dbReference type="ChEBI" id="CHEBI:30616"/>
    </ligand>
</feature>
<feature type="binding site" evidence="10">
    <location>
        <position position="10"/>
    </location>
    <ligand>
        <name>ATP</name>
        <dbReference type="ChEBI" id="CHEBI:30616"/>
    </ligand>
</feature>
<gene>
    <name evidence="14" type="ORF">CEUTPL_LOCUS4605</name>
</gene>
<feature type="active site" description="Pros-phosphohistidine intermediate" evidence="10">
    <location>
        <position position="120"/>
    </location>
</feature>
<evidence type="ECO:0000313" key="14">
    <source>
        <dbReference type="EMBL" id="CAG9763957.1"/>
    </source>
</evidence>
<dbReference type="InterPro" id="IPR001564">
    <property type="entry name" value="Nucleoside_diP_kinase"/>
</dbReference>
<keyword evidence="9" id="KW-0546">Nucleotide metabolism</keyword>
<evidence type="ECO:0000256" key="2">
    <source>
        <dbReference type="ARBA" id="ARBA00022490"/>
    </source>
</evidence>
<dbReference type="InterPro" id="IPR023005">
    <property type="entry name" value="Nucleoside_diP_kinase_AS"/>
</dbReference>
<dbReference type="PROSITE" id="PS00469">
    <property type="entry name" value="NDPK"/>
    <property type="match status" value="1"/>
</dbReference>
<evidence type="ECO:0000256" key="7">
    <source>
        <dbReference type="ARBA" id="ARBA00022840"/>
    </source>
</evidence>
<dbReference type="EMBL" id="OU892292">
    <property type="protein sequence ID" value="CAG9763957.1"/>
    <property type="molecule type" value="Genomic_DNA"/>
</dbReference>
<evidence type="ECO:0000256" key="12">
    <source>
        <dbReference type="RuleBase" id="RU004013"/>
    </source>
</evidence>
<dbReference type="PANTHER" id="PTHR46161">
    <property type="entry name" value="NUCLEOSIDE DIPHOSPHATE KINASE"/>
    <property type="match status" value="1"/>
</dbReference>
<comment type="catalytic activity">
    <reaction evidence="12">
        <text>a 2'-deoxyribonucleoside 5'-diphosphate + ATP = a 2'-deoxyribonucleoside 5'-triphosphate + ADP</text>
        <dbReference type="Rhea" id="RHEA:44640"/>
        <dbReference type="ChEBI" id="CHEBI:30616"/>
        <dbReference type="ChEBI" id="CHEBI:61560"/>
        <dbReference type="ChEBI" id="CHEBI:73316"/>
        <dbReference type="ChEBI" id="CHEBI:456216"/>
        <dbReference type="EC" id="2.7.4.6"/>
    </reaction>
</comment>
<dbReference type="Pfam" id="PF00334">
    <property type="entry name" value="NDK"/>
    <property type="match status" value="1"/>
</dbReference>
<dbReference type="AlphaFoldDB" id="A0A9N9MJ93"/>
<reference evidence="14" key="1">
    <citation type="submission" date="2022-01" db="EMBL/GenBank/DDBJ databases">
        <authorList>
            <person name="King R."/>
        </authorList>
    </citation>
    <scope>NUCLEOTIDE SEQUENCE</scope>
</reference>
<evidence type="ECO:0000256" key="3">
    <source>
        <dbReference type="ARBA" id="ARBA00022679"/>
    </source>
</evidence>
<dbReference type="GO" id="GO:0006241">
    <property type="term" value="P:CTP biosynthetic process"/>
    <property type="evidence" value="ECO:0007669"/>
    <property type="project" value="InterPro"/>
</dbReference>
<keyword evidence="7 12" id="KW-0067">ATP-binding</keyword>
<keyword evidence="4" id="KW-0479">Metal-binding</keyword>
<accession>A0A9N9MJ93</accession>
<organism evidence="14 15">
    <name type="scientific">Ceutorhynchus assimilis</name>
    <name type="common">cabbage seed weevil</name>
    <dbReference type="NCBI Taxonomy" id="467358"/>
    <lineage>
        <taxon>Eukaryota</taxon>
        <taxon>Metazoa</taxon>
        <taxon>Ecdysozoa</taxon>
        <taxon>Arthropoda</taxon>
        <taxon>Hexapoda</taxon>
        <taxon>Insecta</taxon>
        <taxon>Pterygota</taxon>
        <taxon>Neoptera</taxon>
        <taxon>Endopterygota</taxon>
        <taxon>Coleoptera</taxon>
        <taxon>Polyphaga</taxon>
        <taxon>Cucujiformia</taxon>
        <taxon>Curculionidae</taxon>
        <taxon>Ceutorhynchinae</taxon>
        <taxon>Ceutorhynchus</taxon>
    </lineage>
</organism>
<dbReference type="GO" id="GO:0006183">
    <property type="term" value="P:GTP biosynthetic process"/>
    <property type="evidence" value="ECO:0007669"/>
    <property type="project" value="InterPro"/>
</dbReference>
<evidence type="ECO:0000256" key="1">
    <source>
        <dbReference type="ARBA" id="ARBA00008142"/>
    </source>
</evidence>
<feature type="domain" description="Nucleoside diphosphate kinase-like" evidence="13">
    <location>
        <begin position="2"/>
        <end position="143"/>
    </location>
</feature>
<dbReference type="Gene3D" id="3.30.70.141">
    <property type="entry name" value="Nucleoside diphosphate kinase-like domain"/>
    <property type="match status" value="1"/>
</dbReference>
<comment type="similarity">
    <text evidence="1 10 11">Belongs to the NDK family.</text>
</comment>
<proteinExistence type="inferred from homology"/>
<dbReference type="GO" id="GO:0004550">
    <property type="term" value="F:nucleoside diphosphate kinase activity"/>
    <property type="evidence" value="ECO:0007669"/>
    <property type="project" value="UniProtKB-EC"/>
</dbReference>
<evidence type="ECO:0000256" key="5">
    <source>
        <dbReference type="ARBA" id="ARBA00022741"/>
    </source>
</evidence>
<evidence type="ECO:0000256" key="6">
    <source>
        <dbReference type="ARBA" id="ARBA00022777"/>
    </source>
</evidence>
<dbReference type="PRINTS" id="PR01243">
    <property type="entry name" value="NUCDPKINASE"/>
</dbReference>
<evidence type="ECO:0000259" key="13">
    <source>
        <dbReference type="SMART" id="SM00562"/>
    </source>
</evidence>
<dbReference type="InterPro" id="IPR036850">
    <property type="entry name" value="NDK-like_dom_sf"/>
</dbReference>
<keyword evidence="8" id="KW-0460">Magnesium</keyword>
<dbReference type="InterPro" id="IPR034907">
    <property type="entry name" value="NDK-like_dom"/>
</dbReference>
<feature type="binding site" evidence="10">
    <location>
        <position position="107"/>
    </location>
    <ligand>
        <name>ATP</name>
        <dbReference type="ChEBI" id="CHEBI:30616"/>
    </ligand>
</feature>
<dbReference type="PROSITE" id="PS51374">
    <property type="entry name" value="NDPK_LIKE"/>
    <property type="match status" value="1"/>
</dbReference>
<dbReference type="SUPFAM" id="SSF54919">
    <property type="entry name" value="Nucleoside diphosphate kinase, NDK"/>
    <property type="match status" value="1"/>
</dbReference>
<feature type="binding site" evidence="10">
    <location>
        <position position="59"/>
    </location>
    <ligand>
        <name>ATP</name>
        <dbReference type="ChEBI" id="CHEBI:30616"/>
    </ligand>
</feature>
<dbReference type="GO" id="GO:0006228">
    <property type="term" value="P:UTP biosynthetic process"/>
    <property type="evidence" value="ECO:0007669"/>
    <property type="project" value="InterPro"/>
</dbReference>
<evidence type="ECO:0000256" key="9">
    <source>
        <dbReference type="ARBA" id="ARBA00023080"/>
    </source>
</evidence>
<dbReference type="SMART" id="SM00562">
    <property type="entry name" value="NDK"/>
    <property type="match status" value="1"/>
</dbReference>
<dbReference type="GO" id="GO:0046872">
    <property type="term" value="F:metal ion binding"/>
    <property type="evidence" value="ECO:0007669"/>
    <property type="project" value="UniProtKB-KW"/>
</dbReference>
<dbReference type="EC" id="2.7.4.6" evidence="12"/>
<evidence type="ECO:0000256" key="10">
    <source>
        <dbReference type="PROSITE-ProRule" id="PRU00706"/>
    </source>
</evidence>
<dbReference type="Proteomes" id="UP001152799">
    <property type="component" value="Chromosome 16"/>
</dbReference>
<name>A0A9N9MJ93_9CUCU</name>
<keyword evidence="15" id="KW-1185">Reference proteome</keyword>
<evidence type="ECO:0000256" key="8">
    <source>
        <dbReference type="ARBA" id="ARBA00022842"/>
    </source>
</evidence>
<protein>
    <recommendedName>
        <fullName evidence="12">Nucleoside diphosphate kinase</fullName>
        <ecNumber evidence="12">2.7.4.6</ecNumber>
    </recommendedName>
</protein>
<sequence length="152" mass="17627">MLQLTLAVIKPHIIKNTVALRDIKQLILDSRFIIVKSLRKAVTVQEAETFYAEHRYKFFYGRLVGFMTSGQSDFYILAKENAIKDWRELMGPTKVYKAQFEAPLTIRGKYGLSDTRNATHGSDSPESAKREIGLFFPEFDYEAWLRENKTIK</sequence>
<feature type="binding site" evidence="10">
    <location>
        <position position="93"/>
    </location>
    <ligand>
        <name>ATP</name>
        <dbReference type="ChEBI" id="CHEBI:30616"/>
    </ligand>
</feature>
<dbReference type="OrthoDB" id="25346at2759"/>
<feature type="binding site" evidence="10">
    <location>
        <position position="87"/>
    </location>
    <ligand>
        <name>ATP</name>
        <dbReference type="ChEBI" id="CHEBI:30616"/>
    </ligand>
</feature>
<dbReference type="GO" id="GO:0005524">
    <property type="term" value="F:ATP binding"/>
    <property type="evidence" value="ECO:0007669"/>
    <property type="project" value="UniProtKB-KW"/>
</dbReference>
<evidence type="ECO:0000313" key="15">
    <source>
        <dbReference type="Proteomes" id="UP001152799"/>
    </source>
</evidence>
<evidence type="ECO:0000256" key="4">
    <source>
        <dbReference type="ARBA" id="ARBA00022723"/>
    </source>
</evidence>
<evidence type="ECO:0000256" key="11">
    <source>
        <dbReference type="RuleBase" id="RU004011"/>
    </source>
</evidence>
<keyword evidence="3 12" id="KW-0808">Transferase</keyword>
<keyword evidence="2" id="KW-0963">Cytoplasm</keyword>
<keyword evidence="6 12" id="KW-0418">Kinase</keyword>
<keyword evidence="5 12" id="KW-0547">Nucleotide-binding</keyword>
<dbReference type="PANTHER" id="PTHR46161:SF3">
    <property type="entry name" value="NUCLEOSIDE DIPHOSPHATE KINASE DDB_G0292928-RELATED"/>
    <property type="match status" value="1"/>
</dbReference>